<sequence length="324" mass="35840">MGLYITIQNNNLLMKVEYQAHMPIINFLYIFLLQMECPEETIIVDKDESITLIGINRPRQRNAMTYETAEKLSNALSAFEADATSPIAVLYGVGGTFSSGYDIQELEAQCDTGSLDFLLRHEGSVGPTRRHSKKPIVCGINGFCVASGLELALMCDLRVMEETAILGFFNRRFGVPSSDGGTARLSSMVGYSRALELMASGRRVQGKEALQIGLVNRLVATGTALGQAVNLAFCIAKFPQASLLRDRNCLYTNAYSRHGFRAAIQTEIMNTSKEVVTELKEGVKRFKKVDISPSKPDLGDVKEKPIPDWEREEIALENEAKKKT</sequence>
<evidence type="ECO:0008006" key="4">
    <source>
        <dbReference type="Google" id="ProtNLM"/>
    </source>
</evidence>
<comment type="similarity">
    <text evidence="1">Belongs to the enoyl-CoA hydratase/isomerase family.</text>
</comment>
<dbReference type="PANTHER" id="PTHR43802">
    <property type="entry name" value="ENOYL-COA HYDRATASE"/>
    <property type="match status" value="1"/>
</dbReference>
<name>A0A1I8NXP8_STOCA</name>
<dbReference type="OrthoDB" id="448450at2759"/>
<dbReference type="STRING" id="35570.A0A1I8NXP8"/>
<dbReference type="Gene3D" id="1.10.287.2460">
    <property type="match status" value="1"/>
</dbReference>
<dbReference type="SUPFAM" id="SSF52096">
    <property type="entry name" value="ClpP/crotonase"/>
    <property type="match status" value="1"/>
</dbReference>
<dbReference type="Gene3D" id="3.90.226.10">
    <property type="entry name" value="2-enoyl-CoA Hydratase, Chain A, domain 1"/>
    <property type="match status" value="1"/>
</dbReference>
<evidence type="ECO:0000313" key="2">
    <source>
        <dbReference type="EnsemblMetazoa" id="SCAU002956-PA"/>
    </source>
</evidence>
<organism evidence="2 3">
    <name type="scientific">Stomoxys calcitrans</name>
    <name type="common">Stable fly</name>
    <name type="synonym">Conops calcitrans</name>
    <dbReference type="NCBI Taxonomy" id="35570"/>
    <lineage>
        <taxon>Eukaryota</taxon>
        <taxon>Metazoa</taxon>
        <taxon>Ecdysozoa</taxon>
        <taxon>Arthropoda</taxon>
        <taxon>Hexapoda</taxon>
        <taxon>Insecta</taxon>
        <taxon>Pterygota</taxon>
        <taxon>Neoptera</taxon>
        <taxon>Endopterygota</taxon>
        <taxon>Diptera</taxon>
        <taxon>Brachycera</taxon>
        <taxon>Muscomorpha</taxon>
        <taxon>Muscoidea</taxon>
        <taxon>Muscidae</taxon>
        <taxon>Stomoxys</taxon>
    </lineage>
</organism>
<dbReference type="InterPro" id="IPR029045">
    <property type="entry name" value="ClpP/crotonase-like_dom_sf"/>
</dbReference>
<protein>
    <recommendedName>
        <fullName evidence="4">Enoyl-CoA hydratase</fullName>
    </recommendedName>
</protein>
<keyword evidence="3" id="KW-1185">Reference proteome</keyword>
<dbReference type="CDD" id="cd06558">
    <property type="entry name" value="crotonase-like"/>
    <property type="match status" value="1"/>
</dbReference>
<accession>A0A1I8NXP8</accession>
<gene>
    <name evidence="2" type="primary">106080537</name>
</gene>
<dbReference type="PANTHER" id="PTHR43802:SF1">
    <property type="entry name" value="IP11341P-RELATED"/>
    <property type="match status" value="1"/>
</dbReference>
<dbReference type="KEGG" id="scac:106080537"/>
<dbReference type="EnsemblMetazoa" id="SCAU002956-RA">
    <property type="protein sequence ID" value="SCAU002956-PA"/>
    <property type="gene ID" value="SCAU002956"/>
</dbReference>
<evidence type="ECO:0000313" key="3">
    <source>
        <dbReference type="Proteomes" id="UP000095300"/>
    </source>
</evidence>
<dbReference type="Proteomes" id="UP000095300">
    <property type="component" value="Unassembled WGS sequence"/>
</dbReference>
<proteinExistence type="inferred from homology"/>
<dbReference type="VEuPathDB" id="VectorBase:SCAU002956"/>
<evidence type="ECO:0000256" key="1">
    <source>
        <dbReference type="ARBA" id="ARBA00005254"/>
    </source>
</evidence>
<dbReference type="Pfam" id="PF00378">
    <property type="entry name" value="ECH_1"/>
    <property type="match status" value="1"/>
</dbReference>
<reference evidence="2" key="1">
    <citation type="submission" date="2020-05" db="UniProtKB">
        <authorList>
            <consortium name="EnsemblMetazoa"/>
        </authorList>
    </citation>
    <scope>IDENTIFICATION</scope>
    <source>
        <strain evidence="2">USDA</strain>
    </source>
</reference>
<dbReference type="InterPro" id="IPR001753">
    <property type="entry name" value="Enoyl-CoA_hydra/iso"/>
</dbReference>
<dbReference type="AlphaFoldDB" id="A0A1I8NXP8"/>